<evidence type="ECO:0000313" key="5">
    <source>
        <dbReference type="EMBL" id="PDN80967.1"/>
    </source>
</evidence>
<dbReference type="SUPFAM" id="SSF46689">
    <property type="entry name" value="Homeodomain-like"/>
    <property type="match status" value="1"/>
</dbReference>
<name>A0A2A6D5M4_SALER</name>
<dbReference type="GO" id="GO:0003700">
    <property type="term" value="F:DNA-binding transcription factor activity"/>
    <property type="evidence" value="ECO:0007669"/>
    <property type="project" value="InterPro"/>
</dbReference>
<dbReference type="Gene3D" id="1.10.10.60">
    <property type="entry name" value="Homeodomain-like"/>
    <property type="match status" value="2"/>
</dbReference>
<dbReference type="PROSITE" id="PS01124">
    <property type="entry name" value="HTH_ARAC_FAMILY_2"/>
    <property type="match status" value="1"/>
</dbReference>
<dbReference type="AlphaFoldDB" id="A0A2A6D5M4"/>
<dbReference type="EMBL" id="NPLM01000013">
    <property type="protein sequence ID" value="PDN80967.1"/>
    <property type="molecule type" value="Genomic_DNA"/>
</dbReference>
<evidence type="ECO:0000256" key="1">
    <source>
        <dbReference type="ARBA" id="ARBA00023015"/>
    </source>
</evidence>
<dbReference type="InterPro" id="IPR050959">
    <property type="entry name" value="MarA-like"/>
</dbReference>
<keyword evidence="3" id="KW-0804">Transcription</keyword>
<dbReference type="SMART" id="SM00342">
    <property type="entry name" value="HTH_ARAC"/>
    <property type="match status" value="1"/>
</dbReference>
<dbReference type="GO" id="GO:0043565">
    <property type="term" value="F:sequence-specific DNA binding"/>
    <property type="evidence" value="ECO:0007669"/>
    <property type="project" value="InterPro"/>
</dbReference>
<dbReference type="Proteomes" id="UP000873581">
    <property type="component" value="Unassembled WGS sequence"/>
</dbReference>
<keyword evidence="2" id="KW-0238">DNA-binding</keyword>
<sequence>MNTERNKNIAIELARVIEKRINENMKVNIEDATIISGYSKRQIQNIFKSATGLNIGKYIRKRILTKAAILVKLTRKKIFHIAMDLHFSTQQHFNKAFSREFNCTPLEYRNSLYMDCSKLTPDFSADIPEYTLVKTEIKSFKLKTWPFKYQSGLLGNVTERGNSIRKRKILNILNKKKHAFIISHVKPSDTNELYVTIDAESGFIDKLNFNKKIDKISCCKIFFHGTWENYIKLGHFIFTITDVTHPLFTIEKFELTPKEDSFNINIYIPIVNI</sequence>
<proteinExistence type="predicted"/>
<dbReference type="RefSeq" id="WP_023972122.1">
    <property type="nucleotide sequence ID" value="NZ_MLSY01000014.1"/>
</dbReference>
<reference evidence="5" key="1">
    <citation type="submission" date="2017-08" db="EMBL/GenBank/DDBJ databases">
        <title>Whole genome sequencing of Salmonella enterica.</title>
        <authorList>
            <person name="Bell R."/>
            <person name="Levy K."/>
        </authorList>
    </citation>
    <scope>NUCLEOTIDE SEQUENCE [LARGE SCALE GENOMIC DNA]</scope>
    <source>
        <strain evidence="5">CFSAN060805</strain>
    </source>
</reference>
<feature type="domain" description="HTH araC/xylS-type" evidence="4">
    <location>
        <begin position="11"/>
        <end position="111"/>
    </location>
</feature>
<evidence type="ECO:0000256" key="2">
    <source>
        <dbReference type="ARBA" id="ARBA00023125"/>
    </source>
</evidence>
<evidence type="ECO:0000259" key="4">
    <source>
        <dbReference type="PROSITE" id="PS01124"/>
    </source>
</evidence>
<dbReference type="Pfam" id="PF12833">
    <property type="entry name" value="HTH_18"/>
    <property type="match status" value="1"/>
</dbReference>
<comment type="caution">
    <text evidence="5">The sequence shown here is derived from an EMBL/GenBank/DDBJ whole genome shotgun (WGS) entry which is preliminary data.</text>
</comment>
<gene>
    <name evidence="5" type="ORF">CIC26_23050</name>
</gene>
<dbReference type="InterPro" id="IPR018060">
    <property type="entry name" value="HTH_AraC"/>
</dbReference>
<accession>A0A2A6D5M4</accession>
<protein>
    <submittedName>
        <fullName evidence="5">AraC family transcriptional regulator</fullName>
    </submittedName>
</protein>
<dbReference type="PANTHER" id="PTHR47504">
    <property type="entry name" value="RIGHT ORIGIN-BINDING PROTEIN"/>
    <property type="match status" value="1"/>
</dbReference>
<organism evidence="5">
    <name type="scientific">Salmonella enterica</name>
    <name type="common">Salmonella choleraesuis</name>
    <dbReference type="NCBI Taxonomy" id="28901"/>
    <lineage>
        <taxon>Bacteria</taxon>
        <taxon>Pseudomonadati</taxon>
        <taxon>Pseudomonadota</taxon>
        <taxon>Gammaproteobacteria</taxon>
        <taxon>Enterobacterales</taxon>
        <taxon>Enterobacteriaceae</taxon>
        <taxon>Salmonella</taxon>
    </lineage>
</organism>
<keyword evidence="1" id="KW-0805">Transcription regulation</keyword>
<evidence type="ECO:0000256" key="3">
    <source>
        <dbReference type="ARBA" id="ARBA00023163"/>
    </source>
</evidence>
<dbReference type="PANTHER" id="PTHR47504:SF3">
    <property type="entry name" value="HTH-TYPE TRANSCRIPTIONAL REGULATOR YKGA-RELATED"/>
    <property type="match status" value="1"/>
</dbReference>
<dbReference type="InterPro" id="IPR009057">
    <property type="entry name" value="Homeodomain-like_sf"/>
</dbReference>